<gene>
    <name evidence="2" type="primary">Contig19393.g20559</name>
    <name evidence="2" type="ORF">STYLEM_20737</name>
</gene>
<dbReference type="EMBL" id="CCKQ01019569">
    <property type="protein sequence ID" value="CDW91580.1"/>
    <property type="molecule type" value="Genomic_DNA"/>
</dbReference>
<reference evidence="2 3" key="1">
    <citation type="submission" date="2014-06" db="EMBL/GenBank/DDBJ databases">
        <authorList>
            <person name="Swart Estienne"/>
        </authorList>
    </citation>
    <scope>NUCLEOTIDE SEQUENCE [LARGE SCALE GENOMIC DNA]</scope>
    <source>
        <strain evidence="2 3">130c</strain>
    </source>
</reference>
<feature type="region of interest" description="Disordered" evidence="1">
    <location>
        <begin position="126"/>
        <end position="151"/>
    </location>
</feature>
<evidence type="ECO:0000313" key="3">
    <source>
        <dbReference type="Proteomes" id="UP000039865"/>
    </source>
</evidence>
<protein>
    <submittedName>
        <fullName evidence="2">Uncharacterized protein</fullName>
    </submittedName>
</protein>
<proteinExistence type="predicted"/>
<keyword evidence="3" id="KW-1185">Reference proteome</keyword>
<dbReference type="Proteomes" id="UP000039865">
    <property type="component" value="Unassembled WGS sequence"/>
</dbReference>
<feature type="compositionally biased region" description="Polar residues" evidence="1">
    <location>
        <begin position="448"/>
        <end position="478"/>
    </location>
</feature>
<feature type="region of interest" description="Disordered" evidence="1">
    <location>
        <begin position="742"/>
        <end position="767"/>
    </location>
</feature>
<evidence type="ECO:0000256" key="1">
    <source>
        <dbReference type="SAM" id="MobiDB-lite"/>
    </source>
</evidence>
<feature type="compositionally biased region" description="Polar residues" evidence="1">
    <location>
        <begin position="126"/>
        <end position="148"/>
    </location>
</feature>
<dbReference type="InParanoid" id="A0A078BAJ2"/>
<feature type="compositionally biased region" description="Basic and acidic residues" evidence="1">
    <location>
        <begin position="757"/>
        <end position="767"/>
    </location>
</feature>
<evidence type="ECO:0000313" key="2">
    <source>
        <dbReference type="EMBL" id="CDW91580.1"/>
    </source>
</evidence>
<sequence>MMQNINNNNNISINKRKSVTSPTIQIPHFSSNQLSSLLQSPTIIPMKAFDDIEINLKEKGAFKNLSKTEIELLKLAIKYWQILSKNKFILSNETPKIQTPAMMPKNLNISQHSSQSFPRKILSQKESNPIKGSNGQYSSSMSNNNQDFLSPKNNLIQNQLNNQNNDKSQSKNSTLLYSNWKTLLKELAKYKYRDRLFDRFHKYIDGKLHEQMAPNKRREQFYTFIDHKRSQLVEIAKNADQQKTEQSQHHLSKKFQEKFKQMKDDVNSLKTQMNFYNKVVQDIRSNSVEKPASVAQPNLSVTQTPNITLINEQSQNLPCPSGLGFNRGLSLNGNSRSKTNLQVPYGIQQNADKSPRGGNSSNMLLINFKRSNVKSMIDDIPQSITIDDEFNILSWFLKTIIGFIKERQIIKSDKKENEIARIKVDTKLKDDKKLNTLNEHDISDENNSSFLKTFDSTKQNAQKTMGSKNESTSNQNKDPQFLSKFIKTSSMSVHSNNIKIKQNPRTQSNTAFTSPRILINQSQLNKSSIQLSNSPNNSNTGLDLFSMKINLANVKNVLRKIIQLIKKKIRTEKQFIIDDSQCTLNDPNLLNLNEEVYHKIGVLQVVIKLIRREKFQEIIEMRHLPDFNLLDLDSIKIIKEMIPQIKNIFDYKKSIIKLAFENKRRQNEFREQNIFSFDKVNINGIQGNSRERIENQYVAIPPQNINYSQEYQLKGSQRDTFRDNQDSALRMYELQQDNQMEEKVIEEDQQSLGPDSFRTEKDDKSQNKMKEAQNYFLAESVEDNNSQVNRKLFINQGDEYVKKNNAESHYPRIHSKLRNNPNEFRTQQQNSTQDGFNFKARPYQIKFFESNFNPLKQPFQRKTMQKLSPIKRSFKKHISKNTYITNNTTNIIFENQQNITIINQNQPGQNSTFGMTSQRPGSITDNFNEYSGFSSQAPITIKNRVQSVIESSRKQKRGDPNQLGYSKIFFRNQKAYQNKVYTPLNRGSPTRLNSNNSSMKNEQDQIQ</sequence>
<organism evidence="2 3">
    <name type="scientific">Stylonychia lemnae</name>
    <name type="common">Ciliate</name>
    <dbReference type="NCBI Taxonomy" id="5949"/>
    <lineage>
        <taxon>Eukaryota</taxon>
        <taxon>Sar</taxon>
        <taxon>Alveolata</taxon>
        <taxon>Ciliophora</taxon>
        <taxon>Intramacronucleata</taxon>
        <taxon>Spirotrichea</taxon>
        <taxon>Stichotrichia</taxon>
        <taxon>Sporadotrichida</taxon>
        <taxon>Oxytrichidae</taxon>
        <taxon>Stylonychinae</taxon>
        <taxon>Stylonychia</taxon>
    </lineage>
</organism>
<name>A0A078BAJ2_STYLE</name>
<feature type="region of interest" description="Disordered" evidence="1">
    <location>
        <begin position="448"/>
        <end position="479"/>
    </location>
</feature>
<feature type="region of interest" description="Disordered" evidence="1">
    <location>
        <begin position="980"/>
        <end position="1007"/>
    </location>
</feature>
<accession>A0A078BAJ2</accession>
<dbReference type="AlphaFoldDB" id="A0A078BAJ2"/>